<evidence type="ECO:0000259" key="1">
    <source>
        <dbReference type="PROSITE" id="PS51114"/>
    </source>
</evidence>
<dbReference type="GO" id="GO:0031146">
    <property type="term" value="P:SCF-dependent proteasomal ubiquitin-dependent protein catabolic process"/>
    <property type="evidence" value="ECO:0007669"/>
    <property type="project" value="TreeGrafter"/>
</dbReference>
<evidence type="ECO:0000313" key="3">
    <source>
        <dbReference type="Proteomes" id="UP000694701"/>
    </source>
</evidence>
<organism evidence="2 3">
    <name type="scientific">Cyprinus carpio</name>
    <name type="common">Common carp</name>
    <dbReference type="NCBI Taxonomy" id="7962"/>
    <lineage>
        <taxon>Eukaryota</taxon>
        <taxon>Metazoa</taxon>
        <taxon>Chordata</taxon>
        <taxon>Craniata</taxon>
        <taxon>Vertebrata</taxon>
        <taxon>Euteleostomi</taxon>
        <taxon>Actinopterygii</taxon>
        <taxon>Neopterygii</taxon>
        <taxon>Teleostei</taxon>
        <taxon>Ostariophysi</taxon>
        <taxon>Cypriniformes</taxon>
        <taxon>Cyprinidae</taxon>
        <taxon>Cyprininae</taxon>
        <taxon>Cyprinus</taxon>
    </lineage>
</organism>
<dbReference type="PANTHER" id="PTHR12125:SF11">
    <property type="entry name" value="F-BOX ONLY PROTEIN 2"/>
    <property type="match status" value="1"/>
</dbReference>
<sequence length="247" mass="28359">MDILKGVNARDLLQDPGKGIDIRRMNVKKDSWFKVMAMNSLLSYSLKGSLLTLFYLYFSQEKQTSLRFNKMPGNLLKNPNGYEDLKHWELTENGGDQWRTEDMPEDCGHTFNDESITKYFCTSFELCMKRQVIDLLAEGYDPENLDIAQPAVNVEDWFCSRADCGCIYMLTVTLLDENLEVIEEFKPDEVTLDPDSDDCSWKQVSHTFTDYGPGLRFISFAHGGQDTKYWKGWFGVRVTGSSVTVDL</sequence>
<dbReference type="SMART" id="SM01198">
    <property type="entry name" value="FBA"/>
    <property type="match status" value="1"/>
</dbReference>
<dbReference type="InterPro" id="IPR039752">
    <property type="entry name" value="F-box_only"/>
</dbReference>
<name>A0A8C2FUK3_CYPCA</name>
<evidence type="ECO:0000313" key="2">
    <source>
        <dbReference type="Ensembl" id="ENSCCRP00020061119.1"/>
    </source>
</evidence>
<dbReference type="FunFam" id="2.60.120.260:FF:000012">
    <property type="entry name" value="F-box only protein 2"/>
    <property type="match status" value="1"/>
</dbReference>
<dbReference type="PROSITE" id="PS51114">
    <property type="entry name" value="FBA"/>
    <property type="match status" value="1"/>
</dbReference>
<dbReference type="InterPro" id="IPR007397">
    <property type="entry name" value="F-box-assoc_dom"/>
</dbReference>
<feature type="domain" description="FBA" evidence="1">
    <location>
        <begin position="54"/>
        <end position="247"/>
    </location>
</feature>
<dbReference type="Proteomes" id="UP000694701">
    <property type="component" value="Unplaced"/>
</dbReference>
<dbReference type="GO" id="GO:0005737">
    <property type="term" value="C:cytoplasm"/>
    <property type="evidence" value="ECO:0007669"/>
    <property type="project" value="TreeGrafter"/>
</dbReference>
<dbReference type="Gene3D" id="2.60.120.260">
    <property type="entry name" value="Galactose-binding domain-like"/>
    <property type="match status" value="1"/>
</dbReference>
<dbReference type="Ensembl" id="ENSCCRT00020067305.1">
    <property type="protein sequence ID" value="ENSCCRP00020061119.1"/>
    <property type="gene ID" value="ENSCCRG00020028910.1"/>
</dbReference>
<dbReference type="Pfam" id="PF04300">
    <property type="entry name" value="FBA"/>
    <property type="match status" value="1"/>
</dbReference>
<protein>
    <submittedName>
        <fullName evidence="2">Zgc:175088</fullName>
    </submittedName>
</protein>
<dbReference type="GO" id="GO:0006516">
    <property type="term" value="P:glycoprotein catabolic process"/>
    <property type="evidence" value="ECO:0007669"/>
    <property type="project" value="TreeGrafter"/>
</dbReference>
<dbReference type="AlphaFoldDB" id="A0A8C2FUK3"/>
<proteinExistence type="predicted"/>
<dbReference type="GO" id="GO:0036503">
    <property type="term" value="P:ERAD pathway"/>
    <property type="evidence" value="ECO:0007669"/>
    <property type="project" value="TreeGrafter"/>
</dbReference>
<reference evidence="2" key="1">
    <citation type="submission" date="2025-08" db="UniProtKB">
        <authorList>
            <consortium name="Ensembl"/>
        </authorList>
    </citation>
    <scope>IDENTIFICATION</scope>
</reference>
<dbReference type="SUPFAM" id="SSF49785">
    <property type="entry name" value="Galactose-binding domain-like"/>
    <property type="match status" value="1"/>
</dbReference>
<accession>A0A8C2FUK3</accession>
<dbReference type="PANTHER" id="PTHR12125">
    <property type="entry name" value="F-BOX ONLY PROTEIN 6-LIKE PROTEIN"/>
    <property type="match status" value="1"/>
</dbReference>
<dbReference type="GO" id="GO:0061630">
    <property type="term" value="F:ubiquitin protein ligase activity"/>
    <property type="evidence" value="ECO:0007669"/>
    <property type="project" value="TreeGrafter"/>
</dbReference>
<dbReference type="InterPro" id="IPR008979">
    <property type="entry name" value="Galactose-bd-like_sf"/>
</dbReference>
<dbReference type="GO" id="GO:0019005">
    <property type="term" value="C:SCF ubiquitin ligase complex"/>
    <property type="evidence" value="ECO:0007669"/>
    <property type="project" value="TreeGrafter"/>
</dbReference>